<accession>A0A9P5YAI7</accession>
<dbReference type="NCBIfam" id="TIGR02231">
    <property type="entry name" value="mucoidy inhibitor MuiA family protein"/>
    <property type="match status" value="1"/>
</dbReference>
<dbReference type="InterPro" id="IPR037291">
    <property type="entry name" value="DUF4139"/>
</dbReference>
<dbReference type="InterPro" id="IPR011935">
    <property type="entry name" value="CHP02231"/>
</dbReference>
<feature type="coiled-coil region" evidence="1">
    <location>
        <begin position="150"/>
        <end position="184"/>
    </location>
</feature>
<evidence type="ECO:0000313" key="4">
    <source>
        <dbReference type="EMBL" id="KAF9465724.1"/>
    </source>
</evidence>
<evidence type="ECO:0000259" key="2">
    <source>
        <dbReference type="Pfam" id="PF13598"/>
    </source>
</evidence>
<dbReference type="Pfam" id="PF13598">
    <property type="entry name" value="DUF4139"/>
    <property type="match status" value="1"/>
</dbReference>
<comment type="caution">
    <text evidence="4">The sequence shown here is derived from an EMBL/GenBank/DDBJ whole genome shotgun (WGS) entry which is preliminary data.</text>
</comment>
<dbReference type="Pfam" id="PF13600">
    <property type="entry name" value="DUF4140"/>
    <property type="match status" value="1"/>
</dbReference>
<evidence type="ECO:0000256" key="1">
    <source>
        <dbReference type="SAM" id="Coils"/>
    </source>
</evidence>
<keyword evidence="1" id="KW-0175">Coiled coil</keyword>
<sequence>MNQSTENALTGNELPPPILDIHAIELVSTEDSKITGVSVYAGRAEVTRVFQFNVQGGQNQVTIDGLPNVLDQDSFRVEGRGSATIHDVTISHTPKPGTSSPSPTLKALQIKKKRNLMAIERCKKSIKAIEEYLNTLSVQHIDMAKLGQVVADYNTTTEQLDEQLMELEQKLSDVEGEIAAENTKLSGTNVNDKLGLRAAIGIFADSESEVEIALIYAVHGASWDALYDIRVDMQTKEKAVKLIYKAAITQSTGEDWTDISLTLETATPTFGLGLPTLHPWTLSFYKHSPTWYGAPPSGAMMSAPMAPMSAAIAPPPLPPAMRTRGGVGGGGGIKHRELAVSSKGNINATFEVPGLLTIPSDGVAHNVTIAQLHLDAVMSWVCVPKKDARMHLNAKIKNASEYTLLQGNASVYVNGSFIAKTPLPSVSAEENFDCSLGLDPSIRVTYHPRVINSSKSGFYSKLDTQVMSQTITLFNTKSSAVQNVKVIEQIPVSQDSSITVKLDNPALPASSEVEKPTQVQVSQEVVAQWHGADEPGVDTASLGRNGKLNWVCSVPAQKKINLVLQWEVSAPVGGNIVGLRDA</sequence>
<organism evidence="4 5">
    <name type="scientific">Collybia nuda</name>
    <dbReference type="NCBI Taxonomy" id="64659"/>
    <lineage>
        <taxon>Eukaryota</taxon>
        <taxon>Fungi</taxon>
        <taxon>Dikarya</taxon>
        <taxon>Basidiomycota</taxon>
        <taxon>Agaricomycotina</taxon>
        <taxon>Agaricomycetes</taxon>
        <taxon>Agaricomycetidae</taxon>
        <taxon>Agaricales</taxon>
        <taxon>Tricholomatineae</taxon>
        <taxon>Clitocybaceae</taxon>
        <taxon>Collybia</taxon>
    </lineage>
</organism>
<proteinExistence type="predicted"/>
<dbReference type="EMBL" id="MU150245">
    <property type="protein sequence ID" value="KAF9465724.1"/>
    <property type="molecule type" value="Genomic_DNA"/>
</dbReference>
<dbReference type="Proteomes" id="UP000807353">
    <property type="component" value="Unassembled WGS sequence"/>
</dbReference>
<feature type="domain" description="DUF4140" evidence="3">
    <location>
        <begin position="37"/>
        <end position="135"/>
    </location>
</feature>
<reference evidence="4" key="1">
    <citation type="submission" date="2020-11" db="EMBL/GenBank/DDBJ databases">
        <authorList>
            <consortium name="DOE Joint Genome Institute"/>
            <person name="Ahrendt S."/>
            <person name="Riley R."/>
            <person name="Andreopoulos W."/>
            <person name="Labutti K."/>
            <person name="Pangilinan J."/>
            <person name="Ruiz-Duenas F.J."/>
            <person name="Barrasa J.M."/>
            <person name="Sanchez-Garcia M."/>
            <person name="Camarero S."/>
            <person name="Miyauchi S."/>
            <person name="Serrano A."/>
            <person name="Linde D."/>
            <person name="Babiker R."/>
            <person name="Drula E."/>
            <person name="Ayuso-Fernandez I."/>
            <person name="Pacheco R."/>
            <person name="Padilla G."/>
            <person name="Ferreira P."/>
            <person name="Barriuso J."/>
            <person name="Kellner H."/>
            <person name="Castanera R."/>
            <person name="Alfaro M."/>
            <person name="Ramirez L."/>
            <person name="Pisabarro A.G."/>
            <person name="Kuo A."/>
            <person name="Tritt A."/>
            <person name="Lipzen A."/>
            <person name="He G."/>
            <person name="Yan M."/>
            <person name="Ng V."/>
            <person name="Cullen D."/>
            <person name="Martin F."/>
            <person name="Rosso M.-N."/>
            <person name="Henrissat B."/>
            <person name="Hibbett D."/>
            <person name="Martinez A.T."/>
            <person name="Grigoriev I.V."/>
        </authorList>
    </citation>
    <scope>NUCLEOTIDE SEQUENCE</scope>
    <source>
        <strain evidence="4">CBS 247.69</strain>
    </source>
</reference>
<dbReference type="InterPro" id="IPR025554">
    <property type="entry name" value="DUF4140"/>
</dbReference>
<protein>
    <recommendedName>
        <fullName evidence="6">Mucoidy inhibitor A</fullName>
    </recommendedName>
</protein>
<dbReference type="OrthoDB" id="10068793at2759"/>
<keyword evidence="5" id="KW-1185">Reference proteome</keyword>
<evidence type="ECO:0000313" key="5">
    <source>
        <dbReference type="Proteomes" id="UP000807353"/>
    </source>
</evidence>
<dbReference type="PANTHER" id="PTHR31005:SF8">
    <property type="entry name" value="DUF4139 DOMAIN-CONTAINING PROTEIN"/>
    <property type="match status" value="1"/>
</dbReference>
<evidence type="ECO:0008006" key="6">
    <source>
        <dbReference type="Google" id="ProtNLM"/>
    </source>
</evidence>
<feature type="domain" description="DUF4139" evidence="2">
    <location>
        <begin position="213"/>
        <end position="571"/>
    </location>
</feature>
<evidence type="ECO:0000259" key="3">
    <source>
        <dbReference type="Pfam" id="PF13600"/>
    </source>
</evidence>
<dbReference type="PANTHER" id="PTHR31005">
    <property type="entry name" value="DUF4139 DOMAIN-CONTAINING PROTEIN"/>
    <property type="match status" value="1"/>
</dbReference>
<gene>
    <name evidence="4" type="ORF">BDZ94DRAFT_1214090</name>
</gene>
<name>A0A9P5YAI7_9AGAR</name>
<dbReference type="AlphaFoldDB" id="A0A9P5YAI7"/>